<dbReference type="AlphaFoldDB" id="A0A2U2PE91"/>
<comment type="subcellular location">
    <subcellularLocation>
        <location evidence="1">Cell outer membrane</location>
    </subcellularLocation>
</comment>
<evidence type="ECO:0000259" key="8">
    <source>
        <dbReference type="Pfam" id="PF14322"/>
    </source>
</evidence>
<evidence type="ECO:0000256" key="1">
    <source>
        <dbReference type="ARBA" id="ARBA00004442"/>
    </source>
</evidence>
<dbReference type="InterPro" id="IPR033985">
    <property type="entry name" value="SusD-like_N"/>
</dbReference>
<name>A0A2U2PE91_9SPHI</name>
<comment type="similarity">
    <text evidence="2">Belongs to the SusD family.</text>
</comment>
<sequence>MMRRYKQTVRRYLVYTLAALSFTACINKDEFFELRDRGGMDAAIWSTEGAVQLHLNRTYEVVMPQFPFQDNNSETAGGRVGVHYASDENYFPTSDQYTRAALGLQGVLGNNDVRFVGNKYGFNAGNNKYLDISRCNNAIKFIPQGTMPESSKKAILGQYHALRAMVYFDLVKVYGGVPLVLEPQDPENIQVSGRASARECFQAIITDLDSAINKLNNIEWQDENGRGKLTKLAATCLKAKVLLYWASPQFNPNNEAGRWDEALKANEEAYNLCLASGRELHPNYSTIFQTEGTANKEVIMVRTYSSTIERRGHDGERRSRPSSEGGSPHNGYRATTLLLNAYPMADGNKIGQSAYPYDDLMFWQNRDPRFKATIAYNGGEWPLSGNSTRKQWTYVGAINEGTLMGVYCKRFTTPSLPTSSVAYSSNIGGSGMDWIEMRFAEVILNYAECANETGNLALAKDMVRKIRVRAGIEQGTAGNDYGLGAASDQVKMRDLIINERMIEFAFEHKRNADLRRTRRMHLLSGSLTTIEIRLTNSNYKTELENIVNPSTGQRFRETINIEDRSVYSKYFSKVIVTPSGYQPYNIPEFHYFYTFHDDFVNTGVNIQPTIGWSGGTFDPLAD</sequence>
<keyword evidence="5" id="KW-0998">Cell outer membrane</keyword>
<dbReference type="GO" id="GO:0009279">
    <property type="term" value="C:cell outer membrane"/>
    <property type="evidence" value="ECO:0007669"/>
    <property type="project" value="UniProtKB-SubCell"/>
</dbReference>
<keyword evidence="10" id="KW-1185">Reference proteome</keyword>
<dbReference type="InterPro" id="IPR012944">
    <property type="entry name" value="SusD_RagB_dom"/>
</dbReference>
<keyword evidence="4" id="KW-0472">Membrane</keyword>
<feature type="region of interest" description="Disordered" evidence="6">
    <location>
        <begin position="309"/>
        <end position="332"/>
    </location>
</feature>
<dbReference type="Pfam" id="PF07980">
    <property type="entry name" value="SusD_RagB"/>
    <property type="match status" value="1"/>
</dbReference>
<comment type="caution">
    <text evidence="9">The sequence shown here is derived from an EMBL/GenBank/DDBJ whole genome shotgun (WGS) entry which is preliminary data.</text>
</comment>
<dbReference type="SUPFAM" id="SSF48452">
    <property type="entry name" value="TPR-like"/>
    <property type="match status" value="1"/>
</dbReference>
<feature type="domain" description="RagB/SusD" evidence="7">
    <location>
        <begin position="296"/>
        <end position="543"/>
    </location>
</feature>
<proteinExistence type="inferred from homology"/>
<feature type="domain" description="SusD-like N-terminal" evidence="8">
    <location>
        <begin position="120"/>
        <end position="243"/>
    </location>
</feature>
<protein>
    <submittedName>
        <fullName evidence="9">RagB/SusD family nutrient uptake outer membrane protein</fullName>
    </submittedName>
</protein>
<evidence type="ECO:0000256" key="4">
    <source>
        <dbReference type="ARBA" id="ARBA00023136"/>
    </source>
</evidence>
<dbReference type="PROSITE" id="PS51257">
    <property type="entry name" value="PROKAR_LIPOPROTEIN"/>
    <property type="match status" value="1"/>
</dbReference>
<evidence type="ECO:0000259" key="7">
    <source>
        <dbReference type="Pfam" id="PF07980"/>
    </source>
</evidence>
<evidence type="ECO:0000313" key="10">
    <source>
        <dbReference type="Proteomes" id="UP000245647"/>
    </source>
</evidence>
<dbReference type="OrthoDB" id="5694214at2"/>
<dbReference type="EMBL" id="QEAS01000012">
    <property type="protein sequence ID" value="PWG79706.1"/>
    <property type="molecule type" value="Genomic_DNA"/>
</dbReference>
<dbReference type="Pfam" id="PF14322">
    <property type="entry name" value="SusD-like_3"/>
    <property type="match status" value="1"/>
</dbReference>
<dbReference type="Proteomes" id="UP000245647">
    <property type="component" value="Unassembled WGS sequence"/>
</dbReference>
<organism evidence="9 10">
    <name type="scientific">Pararcticibacter amylolyticus</name>
    <dbReference type="NCBI Taxonomy" id="2173175"/>
    <lineage>
        <taxon>Bacteria</taxon>
        <taxon>Pseudomonadati</taxon>
        <taxon>Bacteroidota</taxon>
        <taxon>Sphingobacteriia</taxon>
        <taxon>Sphingobacteriales</taxon>
        <taxon>Sphingobacteriaceae</taxon>
        <taxon>Pararcticibacter</taxon>
    </lineage>
</organism>
<dbReference type="InterPro" id="IPR011990">
    <property type="entry name" value="TPR-like_helical_dom_sf"/>
</dbReference>
<evidence type="ECO:0000256" key="6">
    <source>
        <dbReference type="SAM" id="MobiDB-lite"/>
    </source>
</evidence>
<feature type="compositionally biased region" description="Basic and acidic residues" evidence="6">
    <location>
        <begin position="309"/>
        <end position="321"/>
    </location>
</feature>
<evidence type="ECO:0000313" key="9">
    <source>
        <dbReference type="EMBL" id="PWG79706.1"/>
    </source>
</evidence>
<keyword evidence="3" id="KW-0732">Signal</keyword>
<evidence type="ECO:0000256" key="2">
    <source>
        <dbReference type="ARBA" id="ARBA00006275"/>
    </source>
</evidence>
<evidence type="ECO:0000256" key="3">
    <source>
        <dbReference type="ARBA" id="ARBA00022729"/>
    </source>
</evidence>
<accession>A0A2U2PE91</accession>
<dbReference type="Gene3D" id="1.25.40.390">
    <property type="match status" value="1"/>
</dbReference>
<reference evidence="9 10" key="1">
    <citation type="submission" date="2018-04" db="EMBL/GenBank/DDBJ databases">
        <title>Pedobacter chongqingensis sp. nov., isolated from a rottenly hemp rope.</title>
        <authorList>
            <person name="Cai Y."/>
        </authorList>
    </citation>
    <scope>NUCLEOTIDE SEQUENCE [LARGE SCALE GENOMIC DNA]</scope>
    <source>
        <strain evidence="9 10">FJ4-8</strain>
    </source>
</reference>
<evidence type="ECO:0000256" key="5">
    <source>
        <dbReference type="ARBA" id="ARBA00023237"/>
    </source>
</evidence>
<gene>
    <name evidence="9" type="ORF">DDR33_14885</name>
</gene>